<dbReference type="AlphaFoldDB" id="A0A4R2LIY8"/>
<name>A0A4R2LIY8_9FIRM</name>
<keyword evidence="2" id="KW-0238">DNA-binding</keyword>
<dbReference type="PANTHER" id="PTHR37301:SF1">
    <property type="entry name" value="DNA-BINDING PROTEIN"/>
    <property type="match status" value="1"/>
</dbReference>
<evidence type="ECO:0000313" key="2">
    <source>
        <dbReference type="EMBL" id="TCO85311.1"/>
    </source>
</evidence>
<dbReference type="InterPro" id="IPR010982">
    <property type="entry name" value="Lambda_DNA-bd_dom_sf"/>
</dbReference>
<dbReference type="RefSeq" id="WP_132089405.1">
    <property type="nucleotide sequence ID" value="NZ_JANKAQ010000003.1"/>
</dbReference>
<dbReference type="SUPFAM" id="SSF47413">
    <property type="entry name" value="lambda repressor-like DNA-binding domains"/>
    <property type="match status" value="1"/>
</dbReference>
<dbReference type="GO" id="GO:0003677">
    <property type="term" value="F:DNA binding"/>
    <property type="evidence" value="ECO:0007669"/>
    <property type="project" value="UniProtKB-KW"/>
</dbReference>
<dbReference type="Proteomes" id="UP000295711">
    <property type="component" value="Unassembled WGS sequence"/>
</dbReference>
<organism evidence="2 3">
    <name type="scientific">Frisingicoccus caecimuris</name>
    <dbReference type="NCBI Taxonomy" id="1796636"/>
    <lineage>
        <taxon>Bacteria</taxon>
        <taxon>Bacillati</taxon>
        <taxon>Bacillota</taxon>
        <taxon>Clostridia</taxon>
        <taxon>Lachnospirales</taxon>
        <taxon>Lachnospiraceae</taxon>
        <taxon>Frisingicoccus</taxon>
    </lineage>
</organism>
<dbReference type="InterPro" id="IPR001387">
    <property type="entry name" value="Cro/C1-type_HTH"/>
</dbReference>
<protein>
    <submittedName>
        <fullName evidence="2">DNA-binding Xre family transcriptional regulator</fullName>
    </submittedName>
</protein>
<evidence type="ECO:0000313" key="3">
    <source>
        <dbReference type="Proteomes" id="UP000295711"/>
    </source>
</evidence>
<feature type="domain" description="HTH cro/C1-type" evidence="1">
    <location>
        <begin position="24"/>
        <end position="61"/>
    </location>
</feature>
<proteinExistence type="predicted"/>
<accession>A0A4R2LIY8</accession>
<dbReference type="Pfam" id="PF13443">
    <property type="entry name" value="HTH_26"/>
    <property type="match status" value="1"/>
</dbReference>
<keyword evidence="3" id="KW-1185">Reference proteome</keyword>
<dbReference type="OrthoDB" id="9804186at2"/>
<gene>
    <name evidence="2" type="ORF">EV212_10332</name>
</gene>
<dbReference type="PROSITE" id="PS50943">
    <property type="entry name" value="HTH_CROC1"/>
    <property type="match status" value="1"/>
</dbReference>
<evidence type="ECO:0000259" key="1">
    <source>
        <dbReference type="PROSITE" id="PS50943"/>
    </source>
</evidence>
<sequence length="78" mass="8922">MNVSYKKLWKLLIDRDMMKKDLREQAGLTTNVIAKMGKNENVSTEVLCKICDALECEVDDIIDFVPDGDKPGEFEIEK</sequence>
<dbReference type="EMBL" id="SLXA01000003">
    <property type="protein sequence ID" value="TCO85311.1"/>
    <property type="molecule type" value="Genomic_DNA"/>
</dbReference>
<comment type="caution">
    <text evidence="2">The sequence shown here is derived from an EMBL/GenBank/DDBJ whole genome shotgun (WGS) entry which is preliminary data.</text>
</comment>
<dbReference type="PANTHER" id="PTHR37301">
    <property type="entry name" value="DNA-BINDING PROTEIN-RELATED"/>
    <property type="match status" value="1"/>
</dbReference>
<reference evidence="2 3" key="1">
    <citation type="submission" date="2019-03" db="EMBL/GenBank/DDBJ databases">
        <title>Genomic Encyclopedia of Type Strains, Phase IV (KMG-IV): sequencing the most valuable type-strain genomes for metagenomic binning, comparative biology and taxonomic classification.</title>
        <authorList>
            <person name="Goeker M."/>
        </authorList>
    </citation>
    <scope>NUCLEOTIDE SEQUENCE [LARGE SCALE GENOMIC DNA]</scope>
    <source>
        <strain evidence="2 3">DSM 28559</strain>
    </source>
</reference>
<dbReference type="Gene3D" id="1.10.260.40">
    <property type="entry name" value="lambda repressor-like DNA-binding domains"/>
    <property type="match status" value="1"/>
</dbReference>